<evidence type="ECO:0000256" key="1">
    <source>
        <dbReference type="SAM" id="MobiDB-lite"/>
    </source>
</evidence>
<feature type="region of interest" description="Disordered" evidence="1">
    <location>
        <begin position="159"/>
        <end position="182"/>
    </location>
</feature>
<dbReference type="AlphaFoldDB" id="A0A8K0PDK8"/>
<feature type="compositionally biased region" description="Basic and acidic residues" evidence="1">
    <location>
        <begin position="160"/>
        <end position="169"/>
    </location>
</feature>
<comment type="caution">
    <text evidence="2">The sequence shown here is derived from an EMBL/GenBank/DDBJ whole genome shotgun (WGS) entry which is preliminary data.</text>
</comment>
<proteinExistence type="predicted"/>
<feature type="region of interest" description="Disordered" evidence="1">
    <location>
        <begin position="230"/>
        <end position="249"/>
    </location>
</feature>
<sequence>FSGVSGGDDGFSSSCTKISAAPATSHTSGKAKASSLTPSSSVNSSTSGGMAVIVKLEIKDVQCALYVPRKAADSPTQVSLVLQGKRELELHCDERQAQVLVGLREAMWKVVDFFVREEGRMSVRDVHYQTILGFHERLLLLLPELLRSDPTVPKNLALKEMTESRDSKLSRNYPQPHYAEESREIQGLLDKKEVEEIRSLKCVREVKDSRDSRSSHEFWSGKSTRGSRDLRERKVLNGSKEIRDSGDGRGRDCCEIKGLRDWRVSRSEKNILNWRDTKDWRDTRDCMDSNDSRDARCVRESSNNAFSEDCRSVRCSRGGDVRYSEQRDCGDLMEYKEERQSRNGRDERMYHNGRESYGCRDNRYASDAWDVKNTRNLRFVKVCRGSRIMRDSKDCRESVDLREISNGGNSYDLKDCVHEREFADFRKEILDGKDVCSQRDSCSNSLLLERSGCNSSKNRKITGSAKERGDLCNEWSGRRGVSDSHGLDHDCWRRHDSRDFVAIRDIQMERNLEDCLKAEKNVLKIQNPREQTNIKGKNSILGDLKPKESYGEGKKSYEEMRDLRCSYRLKNGKDLSECDISVSSRDLYSSYGEMDLQGEDAKLFKDLRNSKCVEKSSMVQMTWRGVNEEEVRHRVVGEQMEIGDRKTKREKWSRKSSIGGH</sequence>
<reference evidence="2" key="1">
    <citation type="submission" date="2013-04" db="EMBL/GenBank/DDBJ databases">
        <authorList>
            <person name="Qu J."/>
            <person name="Murali S.C."/>
            <person name="Bandaranaike D."/>
            <person name="Bellair M."/>
            <person name="Blankenburg K."/>
            <person name="Chao H."/>
            <person name="Dinh H."/>
            <person name="Doddapaneni H."/>
            <person name="Downs B."/>
            <person name="Dugan-Rocha S."/>
            <person name="Elkadiri S."/>
            <person name="Gnanaolivu R.D."/>
            <person name="Hernandez B."/>
            <person name="Javaid M."/>
            <person name="Jayaseelan J.C."/>
            <person name="Lee S."/>
            <person name="Li M."/>
            <person name="Ming W."/>
            <person name="Munidasa M."/>
            <person name="Muniz J."/>
            <person name="Nguyen L."/>
            <person name="Ongeri F."/>
            <person name="Osuji N."/>
            <person name="Pu L.-L."/>
            <person name="Puazo M."/>
            <person name="Qu C."/>
            <person name="Quiroz J."/>
            <person name="Raj R."/>
            <person name="Weissenberger G."/>
            <person name="Xin Y."/>
            <person name="Zou X."/>
            <person name="Han Y."/>
            <person name="Richards S."/>
            <person name="Worley K."/>
            <person name="Muzny D."/>
            <person name="Gibbs R."/>
        </authorList>
    </citation>
    <scope>NUCLEOTIDE SEQUENCE</scope>
    <source>
        <strain evidence="2">Sampled in the wild</strain>
    </source>
</reference>
<reference evidence="2" key="2">
    <citation type="submission" date="2017-10" db="EMBL/GenBank/DDBJ databases">
        <title>Ladona fulva Genome sequencing and assembly.</title>
        <authorList>
            <person name="Murali S."/>
            <person name="Richards S."/>
            <person name="Bandaranaike D."/>
            <person name="Bellair M."/>
            <person name="Blankenburg K."/>
            <person name="Chao H."/>
            <person name="Dinh H."/>
            <person name="Doddapaneni H."/>
            <person name="Dugan-Rocha S."/>
            <person name="Elkadiri S."/>
            <person name="Gnanaolivu R."/>
            <person name="Hernandez B."/>
            <person name="Skinner E."/>
            <person name="Javaid M."/>
            <person name="Lee S."/>
            <person name="Li M."/>
            <person name="Ming W."/>
            <person name="Munidasa M."/>
            <person name="Muniz J."/>
            <person name="Nguyen L."/>
            <person name="Hughes D."/>
            <person name="Osuji N."/>
            <person name="Pu L.-L."/>
            <person name="Puazo M."/>
            <person name="Qu C."/>
            <person name="Quiroz J."/>
            <person name="Raj R."/>
            <person name="Weissenberger G."/>
            <person name="Xin Y."/>
            <person name="Zou X."/>
            <person name="Han Y."/>
            <person name="Worley K."/>
            <person name="Muzny D."/>
            <person name="Gibbs R."/>
        </authorList>
    </citation>
    <scope>NUCLEOTIDE SEQUENCE</scope>
    <source>
        <strain evidence="2">Sampled in the wild</strain>
    </source>
</reference>
<dbReference type="EMBL" id="KZ309653">
    <property type="protein sequence ID" value="KAG8239449.1"/>
    <property type="molecule type" value="Genomic_DNA"/>
</dbReference>
<evidence type="ECO:0000313" key="3">
    <source>
        <dbReference type="Proteomes" id="UP000792457"/>
    </source>
</evidence>
<protein>
    <submittedName>
        <fullName evidence="2">Uncharacterized protein</fullName>
    </submittedName>
</protein>
<keyword evidence="3" id="KW-1185">Reference proteome</keyword>
<organism evidence="2 3">
    <name type="scientific">Ladona fulva</name>
    <name type="common">Scarce chaser dragonfly</name>
    <name type="synonym">Libellula fulva</name>
    <dbReference type="NCBI Taxonomy" id="123851"/>
    <lineage>
        <taxon>Eukaryota</taxon>
        <taxon>Metazoa</taxon>
        <taxon>Ecdysozoa</taxon>
        <taxon>Arthropoda</taxon>
        <taxon>Hexapoda</taxon>
        <taxon>Insecta</taxon>
        <taxon>Pterygota</taxon>
        <taxon>Palaeoptera</taxon>
        <taxon>Odonata</taxon>
        <taxon>Epiprocta</taxon>
        <taxon>Anisoptera</taxon>
        <taxon>Libelluloidea</taxon>
        <taxon>Libellulidae</taxon>
        <taxon>Ladona</taxon>
    </lineage>
</organism>
<evidence type="ECO:0000313" key="2">
    <source>
        <dbReference type="EMBL" id="KAG8239449.1"/>
    </source>
</evidence>
<accession>A0A8K0PDK8</accession>
<dbReference type="Proteomes" id="UP000792457">
    <property type="component" value="Unassembled WGS sequence"/>
</dbReference>
<feature type="compositionally biased region" description="Low complexity" evidence="1">
    <location>
        <begin position="34"/>
        <end position="46"/>
    </location>
</feature>
<feature type="region of interest" description="Disordered" evidence="1">
    <location>
        <begin position="26"/>
        <end position="46"/>
    </location>
</feature>
<feature type="non-terminal residue" evidence="2">
    <location>
        <position position="661"/>
    </location>
</feature>
<gene>
    <name evidence="2" type="ORF">J437_LFUL017582</name>
</gene>
<name>A0A8K0PDK8_LADFU</name>
<feature type="region of interest" description="Disordered" evidence="1">
    <location>
        <begin position="642"/>
        <end position="661"/>
    </location>
</feature>